<evidence type="ECO:0000313" key="2">
    <source>
        <dbReference type="Proteomes" id="UP000599437"/>
    </source>
</evidence>
<keyword evidence="2" id="KW-1185">Reference proteome</keyword>
<dbReference type="Proteomes" id="UP000599437">
    <property type="component" value="Unassembled WGS sequence"/>
</dbReference>
<dbReference type="EMBL" id="BMVO01000048">
    <property type="protein sequence ID" value="GHB32939.1"/>
    <property type="molecule type" value="Genomic_DNA"/>
</dbReference>
<proteinExistence type="predicted"/>
<organism evidence="1 2">
    <name type="scientific">Streptomyces chryseus</name>
    <dbReference type="NCBI Taxonomy" id="68186"/>
    <lineage>
        <taxon>Bacteria</taxon>
        <taxon>Bacillati</taxon>
        <taxon>Actinomycetota</taxon>
        <taxon>Actinomycetes</taxon>
        <taxon>Kitasatosporales</taxon>
        <taxon>Streptomycetaceae</taxon>
        <taxon>Streptomyces</taxon>
    </lineage>
</organism>
<reference evidence="2" key="1">
    <citation type="journal article" date="2019" name="Int. J. Syst. Evol. Microbiol.">
        <title>The Global Catalogue of Microorganisms (GCM) 10K type strain sequencing project: providing services to taxonomists for standard genome sequencing and annotation.</title>
        <authorList>
            <consortium name="The Broad Institute Genomics Platform"/>
            <consortium name="The Broad Institute Genome Sequencing Center for Infectious Disease"/>
            <person name="Wu L."/>
            <person name="Ma J."/>
        </authorList>
    </citation>
    <scope>NUCLEOTIDE SEQUENCE [LARGE SCALE GENOMIC DNA]</scope>
    <source>
        <strain evidence="2">JCM 4737</strain>
    </source>
</reference>
<dbReference type="Pfam" id="PF19698">
    <property type="entry name" value="DUF6197"/>
    <property type="match status" value="1"/>
</dbReference>
<protein>
    <submittedName>
        <fullName evidence="1">Uncharacterized protein</fullName>
    </submittedName>
</protein>
<sequence>MPKTTNTPTAAVFTNPTLSKADELAADSYRPLWTGPSGEESSGEAVARHLEATSALLDKDGWIRTYDHGKDWSNGADLADDDSMTVKAMLKSLLRVVRDEIGQDPQRTLSTALRHIGEAGGHGDTDTASIASDVLDLVIRAHTGSDTARATPWSERQHRTHTDITALLTAGARFARTYGPGTARAQEQAA</sequence>
<dbReference type="InterPro" id="IPR045677">
    <property type="entry name" value="DUF6197"/>
</dbReference>
<accession>A0ABQ3EDM2</accession>
<evidence type="ECO:0000313" key="1">
    <source>
        <dbReference type="EMBL" id="GHB32939.1"/>
    </source>
</evidence>
<gene>
    <name evidence="1" type="ORF">GCM10010346_65190</name>
</gene>
<comment type="caution">
    <text evidence="1">The sequence shown here is derived from an EMBL/GenBank/DDBJ whole genome shotgun (WGS) entry which is preliminary data.</text>
</comment>
<name>A0ABQ3EDM2_9ACTN</name>
<dbReference type="RefSeq" id="WP_138894298.1">
    <property type="nucleotide sequence ID" value="NZ_BMVO01000048.1"/>
</dbReference>